<dbReference type="InterPro" id="IPR005149">
    <property type="entry name" value="Tscrpt_reg_PadR_N"/>
</dbReference>
<dbReference type="RefSeq" id="WP_201363379.1">
    <property type="nucleotide sequence ID" value="NZ_BNJJ01000010.1"/>
</dbReference>
<dbReference type="InterPro" id="IPR052509">
    <property type="entry name" value="Metal_resp_DNA-bind_regulator"/>
</dbReference>
<accession>A0ABQ3VK19</accession>
<sequence length="202" mass="23442">MYELIVLSLLMRFPLHGYLIAQIANDMIGPWAKISNGTLYPLLNRLEQTGLIARTSDAQSPHNGQSEQQARTFTITESGRKRFYQVMMDTSSNIGDYQRIFHLKVPYLDLLQARERLHLLNHYLNYCQACILHLKTHAGNLMHEIEEDHAVFRELALQSMQHREQLWQVEVDWVTQLRTLVIAQIESVGTKQAIESNKKNDL</sequence>
<dbReference type="PANTHER" id="PTHR33169:SF14">
    <property type="entry name" value="TRANSCRIPTIONAL REGULATOR RV3488"/>
    <property type="match status" value="1"/>
</dbReference>
<comment type="caution">
    <text evidence="2">The sequence shown here is derived from an EMBL/GenBank/DDBJ whole genome shotgun (WGS) entry which is preliminary data.</text>
</comment>
<dbReference type="Pfam" id="PF03551">
    <property type="entry name" value="PadR"/>
    <property type="match status" value="1"/>
</dbReference>
<keyword evidence="3" id="KW-1185">Reference proteome</keyword>
<dbReference type="InterPro" id="IPR036390">
    <property type="entry name" value="WH_DNA-bd_sf"/>
</dbReference>
<feature type="domain" description="Transcription regulator PadR N-terminal" evidence="1">
    <location>
        <begin position="6"/>
        <end position="83"/>
    </location>
</feature>
<dbReference type="PANTHER" id="PTHR33169">
    <property type="entry name" value="PADR-FAMILY TRANSCRIPTIONAL REGULATOR"/>
    <property type="match status" value="1"/>
</dbReference>
<evidence type="ECO:0000313" key="2">
    <source>
        <dbReference type="EMBL" id="GHO85736.1"/>
    </source>
</evidence>
<organism evidence="2 3">
    <name type="scientific">Dictyobacter formicarum</name>
    <dbReference type="NCBI Taxonomy" id="2778368"/>
    <lineage>
        <taxon>Bacteria</taxon>
        <taxon>Bacillati</taxon>
        <taxon>Chloroflexota</taxon>
        <taxon>Ktedonobacteria</taxon>
        <taxon>Ktedonobacterales</taxon>
        <taxon>Dictyobacteraceae</taxon>
        <taxon>Dictyobacter</taxon>
    </lineage>
</organism>
<dbReference type="Gene3D" id="1.10.10.10">
    <property type="entry name" value="Winged helix-like DNA-binding domain superfamily/Winged helix DNA-binding domain"/>
    <property type="match status" value="1"/>
</dbReference>
<reference evidence="2 3" key="1">
    <citation type="journal article" date="2021" name="Int. J. Syst. Evol. Microbiol.">
        <title>Reticulibacter mediterranei gen. nov., sp. nov., within the new family Reticulibacteraceae fam. nov., and Ktedonospora formicarum gen. nov., sp. nov., Ktedonobacter robiniae sp. nov., Dictyobacter formicarum sp. nov. and Dictyobacter arantiisoli sp. nov., belonging to the class Ktedonobacteria.</title>
        <authorList>
            <person name="Yabe S."/>
            <person name="Zheng Y."/>
            <person name="Wang C.M."/>
            <person name="Sakai Y."/>
            <person name="Abe K."/>
            <person name="Yokota A."/>
            <person name="Donadio S."/>
            <person name="Cavaletti L."/>
            <person name="Monciardini P."/>
        </authorList>
    </citation>
    <scope>NUCLEOTIDE SEQUENCE [LARGE SCALE GENOMIC DNA]</scope>
    <source>
        <strain evidence="2 3">SOSP1-9</strain>
    </source>
</reference>
<name>A0ABQ3VK19_9CHLR</name>
<dbReference type="SUPFAM" id="SSF46785">
    <property type="entry name" value="Winged helix' DNA-binding domain"/>
    <property type="match status" value="1"/>
</dbReference>
<proteinExistence type="predicted"/>
<evidence type="ECO:0000259" key="1">
    <source>
        <dbReference type="Pfam" id="PF03551"/>
    </source>
</evidence>
<dbReference type="EMBL" id="BNJJ01000010">
    <property type="protein sequence ID" value="GHO85736.1"/>
    <property type="molecule type" value="Genomic_DNA"/>
</dbReference>
<dbReference type="InterPro" id="IPR036388">
    <property type="entry name" value="WH-like_DNA-bd_sf"/>
</dbReference>
<gene>
    <name evidence="2" type="ORF">KSZ_37420</name>
</gene>
<dbReference type="Proteomes" id="UP000635565">
    <property type="component" value="Unassembled WGS sequence"/>
</dbReference>
<protein>
    <submittedName>
        <fullName evidence="2">PadR family transcriptional regulator</fullName>
    </submittedName>
</protein>
<evidence type="ECO:0000313" key="3">
    <source>
        <dbReference type="Proteomes" id="UP000635565"/>
    </source>
</evidence>